<dbReference type="EMBL" id="FRAC01000030">
    <property type="protein sequence ID" value="SHL34194.1"/>
    <property type="molecule type" value="Genomic_DNA"/>
</dbReference>
<accession>A0A1M6ZUU5</accession>
<dbReference type="Proteomes" id="UP000184386">
    <property type="component" value="Unassembled WGS sequence"/>
</dbReference>
<dbReference type="OrthoDB" id="9854322at2"/>
<gene>
    <name evidence="1" type="ORF">SAMN02745136_04673</name>
</gene>
<dbReference type="RefSeq" id="WP_073279449.1">
    <property type="nucleotide sequence ID" value="NZ_FRAC01000030.1"/>
</dbReference>
<dbReference type="STRING" id="1121322.SAMN02745136_04673"/>
<proteinExistence type="predicted"/>
<evidence type="ECO:0000313" key="1">
    <source>
        <dbReference type="EMBL" id="SHL34194.1"/>
    </source>
</evidence>
<protein>
    <submittedName>
        <fullName evidence="1">Uncharacterized protein</fullName>
    </submittedName>
</protein>
<dbReference type="AlphaFoldDB" id="A0A1M6ZUU5"/>
<reference evidence="1 2" key="1">
    <citation type="submission" date="2016-11" db="EMBL/GenBank/DDBJ databases">
        <authorList>
            <person name="Jaros S."/>
            <person name="Januszkiewicz K."/>
            <person name="Wedrychowicz H."/>
        </authorList>
    </citation>
    <scope>NUCLEOTIDE SEQUENCE [LARGE SCALE GENOMIC DNA]</scope>
    <source>
        <strain evidence="1 2">DSM 15929</strain>
    </source>
</reference>
<evidence type="ECO:0000313" key="2">
    <source>
        <dbReference type="Proteomes" id="UP000184386"/>
    </source>
</evidence>
<name>A0A1M6ZUU5_9FIRM</name>
<sequence>MDFELLLFSIKTQEEYGYFLKGILEKNLKVDFTFKHSEDDISLCFQCMTISLDLEEIFGLDVIEEDFNFKANLSARIQVFSKFYSDALDIIFRVIKEITMKSDCNLLLLGNGSNVIIKKDNGKFYSSELKDYYYFEFPFEILEADIARS</sequence>
<keyword evidence="2" id="KW-1185">Reference proteome</keyword>
<organism evidence="1 2">
    <name type="scientific">Anaerocolumna jejuensis DSM 15929</name>
    <dbReference type="NCBI Taxonomy" id="1121322"/>
    <lineage>
        <taxon>Bacteria</taxon>
        <taxon>Bacillati</taxon>
        <taxon>Bacillota</taxon>
        <taxon>Clostridia</taxon>
        <taxon>Lachnospirales</taxon>
        <taxon>Lachnospiraceae</taxon>
        <taxon>Anaerocolumna</taxon>
    </lineage>
</organism>